<feature type="transmembrane region" description="Helical" evidence="6">
    <location>
        <begin position="115"/>
        <end position="135"/>
    </location>
</feature>
<accession>A0A8B7PNX1</accession>
<dbReference type="KEGG" id="hazt:108683122"/>
<dbReference type="GeneID" id="108683122"/>
<dbReference type="AlphaFoldDB" id="A0A8B7PNX1"/>
<name>A0A8B7PNX1_HYAAZ</name>
<dbReference type="InterPro" id="IPR004345">
    <property type="entry name" value="TB2_DP1_HVA22"/>
</dbReference>
<evidence type="ECO:0000313" key="8">
    <source>
        <dbReference type="RefSeq" id="XP_018027898.1"/>
    </source>
</evidence>
<evidence type="ECO:0000313" key="7">
    <source>
        <dbReference type="Proteomes" id="UP000694843"/>
    </source>
</evidence>
<feature type="transmembrane region" description="Helical" evidence="6">
    <location>
        <begin position="90"/>
        <end position="109"/>
    </location>
</feature>
<evidence type="ECO:0000256" key="5">
    <source>
        <dbReference type="ARBA" id="ARBA00023136"/>
    </source>
</evidence>
<feature type="transmembrane region" description="Helical" evidence="6">
    <location>
        <begin position="44"/>
        <end position="69"/>
    </location>
</feature>
<dbReference type="OrthoDB" id="10009287at2759"/>
<reference evidence="8 9" key="1">
    <citation type="submission" date="2025-04" db="UniProtKB">
        <authorList>
            <consortium name="RefSeq"/>
        </authorList>
    </citation>
    <scope>IDENTIFICATION</scope>
    <source>
        <tissue evidence="8 9">Whole organism</tissue>
    </source>
</reference>
<keyword evidence="5 6" id="KW-0472">Membrane</keyword>
<keyword evidence="4 6" id="KW-1133">Transmembrane helix</keyword>
<evidence type="ECO:0000313" key="9">
    <source>
        <dbReference type="RefSeq" id="XP_018027899.1"/>
    </source>
</evidence>
<comment type="subcellular location">
    <subcellularLocation>
        <location evidence="1 6">Membrane</location>
        <topology evidence="1 6">Multi-pass membrane protein</topology>
    </subcellularLocation>
</comment>
<comment type="similarity">
    <text evidence="2 6">Belongs to the DP1 family.</text>
</comment>
<evidence type="ECO:0000256" key="3">
    <source>
        <dbReference type="ARBA" id="ARBA00022692"/>
    </source>
</evidence>
<organism evidence="7 9">
    <name type="scientific">Hyalella azteca</name>
    <name type="common">Amphipod</name>
    <dbReference type="NCBI Taxonomy" id="294128"/>
    <lineage>
        <taxon>Eukaryota</taxon>
        <taxon>Metazoa</taxon>
        <taxon>Ecdysozoa</taxon>
        <taxon>Arthropoda</taxon>
        <taxon>Crustacea</taxon>
        <taxon>Multicrustacea</taxon>
        <taxon>Malacostraca</taxon>
        <taxon>Eumalacostraca</taxon>
        <taxon>Peracarida</taxon>
        <taxon>Amphipoda</taxon>
        <taxon>Senticaudata</taxon>
        <taxon>Talitrida</taxon>
        <taxon>Talitroidea</taxon>
        <taxon>Hyalellidae</taxon>
        <taxon>Hyalella</taxon>
    </lineage>
</organism>
<evidence type="ECO:0000256" key="4">
    <source>
        <dbReference type="ARBA" id="ARBA00022989"/>
    </source>
</evidence>
<evidence type="ECO:0000256" key="2">
    <source>
        <dbReference type="ARBA" id="ARBA00008573"/>
    </source>
</evidence>
<dbReference type="Pfam" id="PF03134">
    <property type="entry name" value="TB2_DP1_HVA22"/>
    <property type="match status" value="1"/>
</dbReference>
<dbReference type="Proteomes" id="UP000694843">
    <property type="component" value="Unplaced"/>
</dbReference>
<dbReference type="RefSeq" id="XP_018027898.1">
    <property type="nucleotide sequence ID" value="XM_018172409.2"/>
</dbReference>
<dbReference type="PANTHER" id="PTHR12300:SF161">
    <property type="entry name" value="RECEPTOR EXPRESSION-ENHANCING PROTEIN"/>
    <property type="match status" value="1"/>
</dbReference>
<evidence type="ECO:0000256" key="6">
    <source>
        <dbReference type="RuleBase" id="RU362006"/>
    </source>
</evidence>
<evidence type="ECO:0000256" key="1">
    <source>
        <dbReference type="ARBA" id="ARBA00004141"/>
    </source>
</evidence>
<sequence>MAGQFNHYKDQAVKLLYEKNKITDFLAKVESKTQVKREYLAGGFLGLLALYLIFGYGAELICNLIAFVYPAYRSIKALETNVKEDDTRWLTYWVVFAVFSIVEFFSDILLSWMPFYWLAKCLFLVWCYVPTSYNGSDMIYQRIIRPVFLKHQTTIDATVDKFGDKISKLAEDATKAASDAIKKD</sequence>
<dbReference type="GO" id="GO:0016020">
    <property type="term" value="C:membrane"/>
    <property type="evidence" value="ECO:0007669"/>
    <property type="project" value="UniProtKB-SubCell"/>
</dbReference>
<dbReference type="RefSeq" id="XP_018027899.1">
    <property type="nucleotide sequence ID" value="XM_018172410.2"/>
</dbReference>
<protein>
    <recommendedName>
        <fullName evidence="6">Receptor expression-enhancing protein</fullName>
    </recommendedName>
</protein>
<proteinExistence type="inferred from homology"/>
<dbReference type="PANTHER" id="PTHR12300">
    <property type="entry name" value="HVA22-LIKE PROTEINS"/>
    <property type="match status" value="1"/>
</dbReference>
<gene>
    <name evidence="8 9" type="primary">LOC108683122</name>
</gene>
<keyword evidence="3 6" id="KW-0812">Transmembrane</keyword>
<keyword evidence="7" id="KW-1185">Reference proteome</keyword>
<keyword evidence="8 9" id="KW-0675">Receptor</keyword>
<dbReference type="OMA" id="GLYMVFG"/>